<keyword evidence="6" id="KW-0807">Transducer</keyword>
<dbReference type="InParanoid" id="B3MBY8"/>
<comment type="function">
    <text evidence="6">Gustatory receptor which mediates acceptance or avoidance behavior, depending on its substrates.</text>
</comment>
<dbReference type="OMA" id="TMDNLYI"/>
<keyword evidence="7" id="KW-0175">Coiled coil</keyword>
<evidence type="ECO:0000256" key="6">
    <source>
        <dbReference type="RuleBase" id="RU363108"/>
    </source>
</evidence>
<gene>
    <name evidence="8" type="primary">Dana\GF13320</name>
    <name evidence="8" type="synonym">dana_GLEANR_13334</name>
    <name evidence="8" type="ORF">GF13320</name>
</gene>
<feature type="transmembrane region" description="Helical" evidence="6">
    <location>
        <begin position="204"/>
        <end position="225"/>
    </location>
</feature>
<evidence type="ECO:0000256" key="5">
    <source>
        <dbReference type="ARBA" id="ARBA00023136"/>
    </source>
</evidence>
<evidence type="ECO:0000313" key="8">
    <source>
        <dbReference type="EMBL" id="EDV37175.1"/>
    </source>
</evidence>
<reference evidence="8 9" key="1">
    <citation type="journal article" date="2007" name="Nature">
        <title>Evolution of genes and genomes on the Drosophila phylogeny.</title>
        <authorList>
            <consortium name="Drosophila 12 Genomes Consortium"/>
            <person name="Clark A.G."/>
            <person name="Eisen M.B."/>
            <person name="Smith D.R."/>
            <person name="Bergman C.M."/>
            <person name="Oliver B."/>
            <person name="Markow T.A."/>
            <person name="Kaufman T.C."/>
            <person name="Kellis M."/>
            <person name="Gelbart W."/>
            <person name="Iyer V.N."/>
            <person name="Pollard D.A."/>
            <person name="Sackton T.B."/>
            <person name="Larracuente A.M."/>
            <person name="Singh N.D."/>
            <person name="Abad J.P."/>
            <person name="Abt D.N."/>
            <person name="Adryan B."/>
            <person name="Aguade M."/>
            <person name="Akashi H."/>
            <person name="Anderson W.W."/>
            <person name="Aquadro C.F."/>
            <person name="Ardell D.H."/>
            <person name="Arguello R."/>
            <person name="Artieri C.G."/>
            <person name="Barbash D.A."/>
            <person name="Barker D."/>
            <person name="Barsanti P."/>
            <person name="Batterham P."/>
            <person name="Batzoglou S."/>
            <person name="Begun D."/>
            <person name="Bhutkar A."/>
            <person name="Blanco E."/>
            <person name="Bosak S.A."/>
            <person name="Bradley R.K."/>
            <person name="Brand A.D."/>
            <person name="Brent M.R."/>
            <person name="Brooks A.N."/>
            <person name="Brown R.H."/>
            <person name="Butlin R.K."/>
            <person name="Caggese C."/>
            <person name="Calvi B.R."/>
            <person name="Bernardo de Carvalho A."/>
            <person name="Caspi A."/>
            <person name="Castrezana S."/>
            <person name="Celniker S.E."/>
            <person name="Chang J.L."/>
            <person name="Chapple C."/>
            <person name="Chatterji S."/>
            <person name="Chinwalla A."/>
            <person name="Civetta A."/>
            <person name="Clifton S.W."/>
            <person name="Comeron J.M."/>
            <person name="Costello J.C."/>
            <person name="Coyne J.A."/>
            <person name="Daub J."/>
            <person name="David R.G."/>
            <person name="Delcher A.L."/>
            <person name="Delehaunty K."/>
            <person name="Do C.B."/>
            <person name="Ebling H."/>
            <person name="Edwards K."/>
            <person name="Eickbush T."/>
            <person name="Evans J.D."/>
            <person name="Filipski A."/>
            <person name="Findeiss S."/>
            <person name="Freyhult E."/>
            <person name="Fulton L."/>
            <person name="Fulton R."/>
            <person name="Garcia A.C."/>
            <person name="Gardiner A."/>
            <person name="Garfield D.A."/>
            <person name="Garvin B.E."/>
            <person name="Gibson G."/>
            <person name="Gilbert D."/>
            <person name="Gnerre S."/>
            <person name="Godfrey J."/>
            <person name="Good R."/>
            <person name="Gotea V."/>
            <person name="Gravely B."/>
            <person name="Greenberg A.J."/>
            <person name="Griffiths-Jones S."/>
            <person name="Gross S."/>
            <person name="Guigo R."/>
            <person name="Gustafson E.A."/>
            <person name="Haerty W."/>
            <person name="Hahn M.W."/>
            <person name="Halligan D.L."/>
            <person name="Halpern A.L."/>
            <person name="Halter G.M."/>
            <person name="Han M.V."/>
            <person name="Heger A."/>
            <person name="Hillier L."/>
            <person name="Hinrichs A.S."/>
            <person name="Holmes I."/>
            <person name="Hoskins R.A."/>
            <person name="Hubisz M.J."/>
            <person name="Hultmark D."/>
            <person name="Huntley M.A."/>
            <person name="Jaffe D.B."/>
            <person name="Jagadeeshan S."/>
            <person name="Jeck W.R."/>
            <person name="Johnson J."/>
            <person name="Jones C.D."/>
            <person name="Jordan W.C."/>
            <person name="Karpen G.H."/>
            <person name="Kataoka E."/>
            <person name="Keightley P.D."/>
            <person name="Kheradpour P."/>
            <person name="Kirkness E.F."/>
            <person name="Koerich L.B."/>
            <person name="Kristiansen K."/>
            <person name="Kudrna D."/>
            <person name="Kulathinal R.J."/>
            <person name="Kumar S."/>
            <person name="Kwok R."/>
            <person name="Lander E."/>
            <person name="Langley C.H."/>
            <person name="Lapoint R."/>
            <person name="Lazzaro B.P."/>
            <person name="Lee S.J."/>
            <person name="Levesque L."/>
            <person name="Li R."/>
            <person name="Lin C.F."/>
            <person name="Lin M.F."/>
            <person name="Lindblad-Toh K."/>
            <person name="Llopart A."/>
            <person name="Long M."/>
            <person name="Low L."/>
            <person name="Lozovsky E."/>
            <person name="Lu J."/>
            <person name="Luo M."/>
            <person name="Machado C.A."/>
            <person name="Makalowski W."/>
            <person name="Marzo M."/>
            <person name="Matsuda M."/>
            <person name="Matzkin L."/>
            <person name="McAllister B."/>
            <person name="McBride C.S."/>
            <person name="McKernan B."/>
            <person name="McKernan K."/>
            <person name="Mendez-Lago M."/>
            <person name="Minx P."/>
            <person name="Mollenhauer M.U."/>
            <person name="Montooth K."/>
            <person name="Mount S.M."/>
            <person name="Mu X."/>
            <person name="Myers E."/>
            <person name="Negre B."/>
            <person name="Newfeld S."/>
            <person name="Nielsen R."/>
            <person name="Noor M.A."/>
            <person name="O'Grady P."/>
            <person name="Pachter L."/>
            <person name="Papaceit M."/>
            <person name="Parisi M.J."/>
            <person name="Parisi M."/>
            <person name="Parts L."/>
            <person name="Pedersen J.S."/>
            <person name="Pesole G."/>
            <person name="Phillippy A.M."/>
            <person name="Ponting C.P."/>
            <person name="Pop M."/>
            <person name="Porcelli D."/>
            <person name="Powell J.R."/>
            <person name="Prohaska S."/>
            <person name="Pruitt K."/>
            <person name="Puig M."/>
            <person name="Quesneville H."/>
            <person name="Ram K.R."/>
            <person name="Rand D."/>
            <person name="Rasmussen M.D."/>
            <person name="Reed L.K."/>
            <person name="Reenan R."/>
            <person name="Reily A."/>
            <person name="Remington K.A."/>
            <person name="Rieger T.T."/>
            <person name="Ritchie M.G."/>
            <person name="Robin C."/>
            <person name="Rogers Y.H."/>
            <person name="Rohde C."/>
            <person name="Rozas J."/>
            <person name="Rubenfield M.J."/>
            <person name="Ruiz A."/>
            <person name="Russo S."/>
            <person name="Salzberg S.L."/>
            <person name="Sanchez-Gracia A."/>
            <person name="Saranga D.J."/>
            <person name="Sato H."/>
            <person name="Schaeffer S.W."/>
            <person name="Schatz M.C."/>
            <person name="Schlenke T."/>
            <person name="Schwartz R."/>
            <person name="Segarra C."/>
            <person name="Singh R.S."/>
            <person name="Sirot L."/>
            <person name="Sirota M."/>
            <person name="Sisneros N.B."/>
            <person name="Smith C.D."/>
            <person name="Smith T.F."/>
            <person name="Spieth J."/>
            <person name="Stage D.E."/>
            <person name="Stark A."/>
            <person name="Stephan W."/>
            <person name="Strausberg R.L."/>
            <person name="Strempel S."/>
            <person name="Sturgill D."/>
            <person name="Sutton G."/>
            <person name="Sutton G.G."/>
            <person name="Tao W."/>
            <person name="Teichmann S."/>
            <person name="Tobari Y.N."/>
            <person name="Tomimura Y."/>
            <person name="Tsolas J.M."/>
            <person name="Valente V.L."/>
            <person name="Venter E."/>
            <person name="Venter J.C."/>
            <person name="Vicario S."/>
            <person name="Vieira F.G."/>
            <person name="Vilella A.J."/>
            <person name="Villasante A."/>
            <person name="Walenz B."/>
            <person name="Wang J."/>
            <person name="Wasserman M."/>
            <person name="Watts T."/>
            <person name="Wilson D."/>
            <person name="Wilson R.K."/>
            <person name="Wing R.A."/>
            <person name="Wolfner M.F."/>
            <person name="Wong A."/>
            <person name="Wong G.K."/>
            <person name="Wu C.I."/>
            <person name="Wu G."/>
            <person name="Yamamoto D."/>
            <person name="Yang H.P."/>
            <person name="Yang S.P."/>
            <person name="Yorke J.A."/>
            <person name="Yoshida K."/>
            <person name="Zdobnov E."/>
            <person name="Zhang P."/>
            <person name="Zhang Y."/>
            <person name="Zimin A.V."/>
            <person name="Baldwin J."/>
            <person name="Abdouelleil A."/>
            <person name="Abdulkadir J."/>
            <person name="Abebe A."/>
            <person name="Abera B."/>
            <person name="Abreu J."/>
            <person name="Acer S.C."/>
            <person name="Aftuck L."/>
            <person name="Alexander A."/>
            <person name="An P."/>
            <person name="Anderson E."/>
            <person name="Anderson S."/>
            <person name="Arachi H."/>
            <person name="Azer M."/>
            <person name="Bachantsang P."/>
            <person name="Barry A."/>
            <person name="Bayul T."/>
            <person name="Berlin A."/>
            <person name="Bessette D."/>
            <person name="Bloom T."/>
            <person name="Blye J."/>
            <person name="Boguslavskiy L."/>
            <person name="Bonnet C."/>
            <person name="Boukhgalter B."/>
            <person name="Bourzgui I."/>
            <person name="Brown A."/>
            <person name="Cahill P."/>
            <person name="Channer S."/>
            <person name="Cheshatsang Y."/>
            <person name="Chuda L."/>
            <person name="Citroen M."/>
            <person name="Collymore A."/>
            <person name="Cooke P."/>
            <person name="Costello M."/>
            <person name="D'Aco K."/>
            <person name="Daza R."/>
            <person name="De Haan G."/>
            <person name="DeGray S."/>
            <person name="DeMaso C."/>
            <person name="Dhargay N."/>
            <person name="Dooley K."/>
            <person name="Dooley E."/>
            <person name="Doricent M."/>
            <person name="Dorje P."/>
            <person name="Dorjee K."/>
            <person name="Dupes A."/>
            <person name="Elong R."/>
            <person name="Falk J."/>
            <person name="Farina A."/>
            <person name="Faro S."/>
            <person name="Ferguson D."/>
            <person name="Fisher S."/>
            <person name="Foley C.D."/>
            <person name="Franke A."/>
            <person name="Friedrich D."/>
            <person name="Gadbois L."/>
            <person name="Gearin G."/>
            <person name="Gearin C.R."/>
            <person name="Giannoukos G."/>
            <person name="Goode T."/>
            <person name="Graham J."/>
            <person name="Grandbois E."/>
            <person name="Grewal S."/>
            <person name="Gyaltsen K."/>
            <person name="Hafez N."/>
            <person name="Hagos B."/>
            <person name="Hall J."/>
            <person name="Henson C."/>
            <person name="Hollinger A."/>
            <person name="Honan T."/>
            <person name="Huard M.D."/>
            <person name="Hughes L."/>
            <person name="Hurhula B."/>
            <person name="Husby M.E."/>
            <person name="Kamat A."/>
            <person name="Kanga B."/>
            <person name="Kashin S."/>
            <person name="Khazanovich D."/>
            <person name="Kisner P."/>
            <person name="Lance K."/>
            <person name="Lara M."/>
            <person name="Lee W."/>
            <person name="Lennon N."/>
            <person name="Letendre F."/>
            <person name="LeVine R."/>
            <person name="Lipovsky A."/>
            <person name="Liu X."/>
            <person name="Liu J."/>
            <person name="Liu S."/>
            <person name="Lokyitsang T."/>
            <person name="Lokyitsang Y."/>
            <person name="Lubonja R."/>
            <person name="Lui A."/>
            <person name="MacDonald P."/>
            <person name="Magnisalis V."/>
            <person name="Maru K."/>
            <person name="Matthews C."/>
            <person name="McCusker W."/>
            <person name="McDonough S."/>
            <person name="Mehta T."/>
            <person name="Meldrim J."/>
            <person name="Meneus L."/>
            <person name="Mihai O."/>
            <person name="Mihalev A."/>
            <person name="Mihova T."/>
            <person name="Mittelman R."/>
            <person name="Mlenga V."/>
            <person name="Montmayeur A."/>
            <person name="Mulrain L."/>
            <person name="Navidi A."/>
            <person name="Naylor J."/>
            <person name="Negash T."/>
            <person name="Nguyen T."/>
            <person name="Nguyen N."/>
            <person name="Nicol R."/>
            <person name="Norbu C."/>
            <person name="Norbu N."/>
            <person name="Novod N."/>
            <person name="O'Neill B."/>
            <person name="Osman S."/>
            <person name="Markiewicz E."/>
            <person name="Oyono O.L."/>
            <person name="Patti C."/>
            <person name="Phunkhang P."/>
            <person name="Pierre F."/>
            <person name="Priest M."/>
            <person name="Raghuraman S."/>
            <person name="Rege F."/>
            <person name="Reyes R."/>
            <person name="Rise C."/>
            <person name="Rogov P."/>
            <person name="Ross K."/>
            <person name="Ryan E."/>
            <person name="Settipalli S."/>
            <person name="Shea T."/>
            <person name="Sherpa N."/>
            <person name="Shi L."/>
            <person name="Shih D."/>
            <person name="Sparrow T."/>
            <person name="Spaulding J."/>
            <person name="Stalker J."/>
            <person name="Stange-Thomann N."/>
            <person name="Stavropoulos S."/>
            <person name="Stone C."/>
            <person name="Strader C."/>
            <person name="Tesfaye S."/>
            <person name="Thomson T."/>
            <person name="Thoulutsang Y."/>
            <person name="Thoulutsang D."/>
            <person name="Topham K."/>
            <person name="Topping I."/>
            <person name="Tsamla T."/>
            <person name="Vassiliev H."/>
            <person name="Vo A."/>
            <person name="Wangchuk T."/>
            <person name="Wangdi T."/>
            <person name="Weiand M."/>
            <person name="Wilkinson J."/>
            <person name="Wilson A."/>
            <person name="Yadav S."/>
            <person name="Young G."/>
            <person name="Yu Q."/>
            <person name="Zembek L."/>
            <person name="Zhong D."/>
            <person name="Zimmer A."/>
            <person name="Zwirko Z."/>
            <person name="Jaffe D.B."/>
            <person name="Alvarez P."/>
            <person name="Brockman W."/>
            <person name="Butler J."/>
            <person name="Chin C."/>
            <person name="Gnerre S."/>
            <person name="Grabherr M."/>
            <person name="Kleber M."/>
            <person name="Mauceli E."/>
            <person name="MacCallum I."/>
        </authorList>
    </citation>
    <scope>NUCLEOTIDE SEQUENCE [LARGE SCALE GENOMIC DNA]</scope>
    <source>
        <strain evidence="9">Tucson 14024-0371.13</strain>
    </source>
</reference>
<dbReference type="FunCoup" id="B3MBY8">
    <property type="interactions" value="12"/>
</dbReference>
<dbReference type="HOGENOM" id="CLU_058694_0_0_1"/>
<keyword evidence="6" id="KW-0675">Receptor</keyword>
<evidence type="ECO:0000256" key="3">
    <source>
        <dbReference type="ARBA" id="ARBA00022692"/>
    </source>
</evidence>
<dbReference type="GO" id="GO:0005886">
    <property type="term" value="C:plasma membrane"/>
    <property type="evidence" value="ECO:0007669"/>
    <property type="project" value="UniProtKB-SubCell"/>
</dbReference>
<dbReference type="GO" id="GO:0007165">
    <property type="term" value="P:signal transduction"/>
    <property type="evidence" value="ECO:0007669"/>
    <property type="project" value="UniProtKB-KW"/>
</dbReference>
<keyword evidence="9" id="KW-1185">Reference proteome</keyword>
<feature type="coiled-coil region" evidence="7">
    <location>
        <begin position="177"/>
        <end position="204"/>
    </location>
</feature>
<evidence type="ECO:0000256" key="2">
    <source>
        <dbReference type="ARBA" id="ARBA00022475"/>
    </source>
</evidence>
<dbReference type="InterPro" id="IPR013604">
    <property type="entry name" value="7TM_chemorcpt"/>
</dbReference>
<dbReference type="GO" id="GO:0050909">
    <property type="term" value="P:sensory perception of taste"/>
    <property type="evidence" value="ECO:0007669"/>
    <property type="project" value="InterPro"/>
</dbReference>
<name>B3MBY8_DROAN</name>
<comment type="caution">
    <text evidence="6">Lacks conserved residue(s) required for the propagation of feature annotation.</text>
</comment>
<evidence type="ECO:0000256" key="7">
    <source>
        <dbReference type="SAM" id="Coils"/>
    </source>
</evidence>
<feature type="transmembrane region" description="Helical" evidence="6">
    <location>
        <begin position="117"/>
        <end position="141"/>
    </location>
</feature>
<accession>B3MBY8</accession>
<dbReference type="EMBL" id="CH902619">
    <property type="protein sequence ID" value="EDV37175.1"/>
    <property type="molecule type" value="Genomic_DNA"/>
</dbReference>
<dbReference type="eggNOG" id="ENOG502T9G7">
    <property type="taxonomic scope" value="Eukaryota"/>
</dbReference>
<sequence>MAGLVEWCLYVCYKYGRFTGVINFEYDMKARRARATKRPQICCVFLALVSRWCHRRRFMELFTEYMNLSLLHPEILQYCRRSIVNKFFAALMAETLQMVVVFLVLRRRLTIVGAVGVWSMMVLTAIINVIITQFFIALAHVRGRCSLLNKELRAVVNEVQSLVPNRKGVYMIRCCRLADRLEEIAQAQSELHALTEKLAETYQVQILCMILTYYMTVVGNVYLLFSINKYQAFADLLNIYIGGLGVAFLVFYHLDSWLNGLNVMYLLDAHAEMIRLLQQRTTFQPGLDQRLETVFENFTLNLARNPFKLRVFGMFEMDYASLFALGGSMLTHSILLIQYDLQNF</sequence>
<feature type="transmembrane region" description="Helical" evidence="6">
    <location>
        <begin position="87"/>
        <end position="105"/>
    </location>
</feature>
<dbReference type="PhylomeDB" id="B3MBY8"/>
<dbReference type="Pfam" id="PF08395">
    <property type="entry name" value="7tm_7"/>
    <property type="match status" value="1"/>
</dbReference>
<feature type="transmembrane region" description="Helical" evidence="6">
    <location>
        <begin position="237"/>
        <end position="254"/>
    </location>
</feature>
<dbReference type="AlphaFoldDB" id="B3MBY8"/>
<keyword evidence="5 6" id="KW-0472">Membrane</keyword>
<comment type="similarity">
    <text evidence="6">Belongs to the insect chemoreceptor superfamily. Gustatory receptor (GR) family.</text>
</comment>
<organism evidence="8 9">
    <name type="scientific">Drosophila ananassae</name>
    <name type="common">Fruit fly</name>
    <dbReference type="NCBI Taxonomy" id="7217"/>
    <lineage>
        <taxon>Eukaryota</taxon>
        <taxon>Metazoa</taxon>
        <taxon>Ecdysozoa</taxon>
        <taxon>Arthropoda</taxon>
        <taxon>Hexapoda</taxon>
        <taxon>Insecta</taxon>
        <taxon>Pterygota</taxon>
        <taxon>Neoptera</taxon>
        <taxon>Endopterygota</taxon>
        <taxon>Diptera</taxon>
        <taxon>Brachycera</taxon>
        <taxon>Muscomorpha</taxon>
        <taxon>Ephydroidea</taxon>
        <taxon>Drosophilidae</taxon>
        <taxon>Drosophila</taxon>
        <taxon>Sophophora</taxon>
    </lineage>
</organism>
<protein>
    <recommendedName>
        <fullName evidence="6">Gustatory receptor</fullName>
    </recommendedName>
</protein>
<feature type="transmembrane region" description="Helical" evidence="6">
    <location>
        <begin position="319"/>
        <end position="339"/>
    </location>
</feature>
<keyword evidence="2 6" id="KW-1003">Cell membrane</keyword>
<evidence type="ECO:0000313" key="9">
    <source>
        <dbReference type="Proteomes" id="UP000007801"/>
    </source>
</evidence>
<evidence type="ECO:0000256" key="4">
    <source>
        <dbReference type="ARBA" id="ARBA00022989"/>
    </source>
</evidence>
<comment type="subcellular location">
    <subcellularLocation>
        <location evidence="1 6">Cell membrane</location>
        <topology evidence="1 6">Multi-pass membrane protein</topology>
    </subcellularLocation>
</comment>
<dbReference type="OrthoDB" id="7856336at2759"/>
<keyword evidence="4 6" id="KW-1133">Transmembrane helix</keyword>
<evidence type="ECO:0000256" key="1">
    <source>
        <dbReference type="ARBA" id="ARBA00004651"/>
    </source>
</evidence>
<dbReference type="Proteomes" id="UP000007801">
    <property type="component" value="Unassembled WGS sequence"/>
</dbReference>
<keyword evidence="3 6" id="KW-0812">Transmembrane</keyword>
<proteinExistence type="inferred from homology"/>
<dbReference type="STRING" id="7217.B3MBY8"/>